<evidence type="ECO:0000313" key="3">
    <source>
        <dbReference type="Proteomes" id="UP000316095"/>
    </source>
</evidence>
<keyword evidence="1" id="KW-0472">Membrane</keyword>
<sequence length="144" mass="15827">MCPFRHVLTNRTGTTLRFFLLSSMNLPLVSILRWTSIRARTVLRLESLSTSCVINHSGNCQPQVLSLREMARPWRQPAARNSNFSMSGTAGVKAVVRKQLIPNQAAFFPPRGEKSGLGIGSFSQSPIPNPTLLGSRGGTRTNTF</sequence>
<evidence type="ECO:0000256" key="1">
    <source>
        <dbReference type="SAM" id="Phobius"/>
    </source>
</evidence>
<comment type="caution">
    <text evidence="2">The sequence shown here is derived from an EMBL/GenBank/DDBJ whole genome shotgun (WGS) entry which is preliminary data.</text>
</comment>
<keyword evidence="3" id="KW-1185">Reference proteome</keyword>
<dbReference type="EMBL" id="SJPG01000001">
    <property type="protein sequence ID" value="TWT59596.1"/>
    <property type="molecule type" value="Genomic_DNA"/>
</dbReference>
<proteinExistence type="predicted"/>
<accession>A0A5C5X9D1</accession>
<name>A0A5C5X9D1_9PLAN</name>
<protein>
    <submittedName>
        <fullName evidence="2">Uncharacterized protein</fullName>
    </submittedName>
</protein>
<organism evidence="2 3">
    <name type="scientific">Rubinisphaera italica</name>
    <dbReference type="NCBI Taxonomy" id="2527969"/>
    <lineage>
        <taxon>Bacteria</taxon>
        <taxon>Pseudomonadati</taxon>
        <taxon>Planctomycetota</taxon>
        <taxon>Planctomycetia</taxon>
        <taxon>Planctomycetales</taxon>
        <taxon>Planctomycetaceae</taxon>
        <taxon>Rubinisphaera</taxon>
    </lineage>
</organism>
<keyword evidence="1" id="KW-1133">Transmembrane helix</keyword>
<dbReference type="AlphaFoldDB" id="A0A5C5X9D1"/>
<feature type="transmembrane region" description="Helical" evidence="1">
    <location>
        <begin position="16"/>
        <end position="35"/>
    </location>
</feature>
<keyword evidence="1" id="KW-0812">Transmembrane</keyword>
<evidence type="ECO:0000313" key="2">
    <source>
        <dbReference type="EMBL" id="TWT59596.1"/>
    </source>
</evidence>
<dbReference type="Proteomes" id="UP000316095">
    <property type="component" value="Unassembled WGS sequence"/>
</dbReference>
<reference evidence="2 3" key="1">
    <citation type="submission" date="2019-02" db="EMBL/GenBank/DDBJ databases">
        <title>Deep-cultivation of Planctomycetes and their phenomic and genomic characterization uncovers novel biology.</title>
        <authorList>
            <person name="Wiegand S."/>
            <person name="Jogler M."/>
            <person name="Boedeker C."/>
            <person name="Pinto D."/>
            <person name="Vollmers J."/>
            <person name="Rivas-Marin E."/>
            <person name="Kohn T."/>
            <person name="Peeters S.H."/>
            <person name="Heuer A."/>
            <person name="Rast P."/>
            <person name="Oberbeckmann S."/>
            <person name="Bunk B."/>
            <person name="Jeske O."/>
            <person name="Meyerdierks A."/>
            <person name="Storesund J.E."/>
            <person name="Kallscheuer N."/>
            <person name="Luecker S."/>
            <person name="Lage O.M."/>
            <person name="Pohl T."/>
            <person name="Merkel B.J."/>
            <person name="Hornburger P."/>
            <person name="Mueller R.-W."/>
            <person name="Bruemmer F."/>
            <person name="Labrenz M."/>
            <person name="Spormann A.M."/>
            <person name="Op Den Camp H."/>
            <person name="Overmann J."/>
            <person name="Amann R."/>
            <person name="Jetten M.S.M."/>
            <person name="Mascher T."/>
            <person name="Medema M.H."/>
            <person name="Devos D.P."/>
            <person name="Kaster A.-K."/>
            <person name="Ovreas L."/>
            <person name="Rohde M."/>
            <person name="Galperin M.Y."/>
            <person name="Jogler C."/>
        </authorList>
    </citation>
    <scope>NUCLEOTIDE SEQUENCE [LARGE SCALE GENOMIC DNA]</scope>
    <source>
        <strain evidence="2 3">Pan54</strain>
    </source>
</reference>
<gene>
    <name evidence="2" type="ORF">Pan54_03040</name>
</gene>